<comment type="caution">
    <text evidence="1">The sequence shown here is derived from an EMBL/GenBank/DDBJ whole genome shotgun (WGS) entry which is preliminary data.</text>
</comment>
<evidence type="ECO:0000313" key="1">
    <source>
        <dbReference type="EMBL" id="MBD2568616.1"/>
    </source>
</evidence>
<dbReference type="RefSeq" id="WP_190714724.1">
    <property type="nucleotide sequence ID" value="NZ_JACJST010000009.1"/>
</dbReference>
<keyword evidence="2" id="KW-1185">Reference proteome</keyword>
<protein>
    <submittedName>
        <fullName evidence="1">DUF433 domain-containing protein</fullName>
    </submittedName>
</protein>
<gene>
    <name evidence="1" type="ORF">H6G59_12020</name>
</gene>
<accession>A0ABR8FIT8</accession>
<dbReference type="InterPro" id="IPR009057">
    <property type="entry name" value="Homeodomain-like_sf"/>
</dbReference>
<dbReference type="PANTHER" id="PTHR34849">
    <property type="entry name" value="SSL5025 PROTEIN"/>
    <property type="match status" value="1"/>
</dbReference>
<dbReference type="InterPro" id="IPR036388">
    <property type="entry name" value="WH-like_DNA-bd_sf"/>
</dbReference>
<dbReference type="InterPro" id="IPR007367">
    <property type="entry name" value="DUF433"/>
</dbReference>
<dbReference type="SUPFAM" id="SSF46689">
    <property type="entry name" value="Homeodomain-like"/>
    <property type="match status" value="1"/>
</dbReference>
<evidence type="ECO:0000313" key="2">
    <source>
        <dbReference type="Proteomes" id="UP000640531"/>
    </source>
</evidence>
<name>A0ABR8FIT8_9NOST</name>
<dbReference type="Gene3D" id="1.10.10.10">
    <property type="entry name" value="Winged helix-like DNA-binding domain superfamily/Winged helix DNA-binding domain"/>
    <property type="match status" value="1"/>
</dbReference>
<sequence length="76" mass="8343">MDWQTRIIIAPNILVGKPIIKGTRLAVEFIIDLLAQGWSNDEILRNYPGVTIADIQACLAYASASLKSEKVYAIPA</sequence>
<organism evidence="1 2">
    <name type="scientific">Anabaena lutea FACHB-196</name>
    <dbReference type="NCBI Taxonomy" id="2692881"/>
    <lineage>
        <taxon>Bacteria</taxon>
        <taxon>Bacillati</taxon>
        <taxon>Cyanobacteriota</taxon>
        <taxon>Cyanophyceae</taxon>
        <taxon>Nostocales</taxon>
        <taxon>Nostocaceae</taxon>
        <taxon>Anabaena</taxon>
    </lineage>
</organism>
<dbReference type="Pfam" id="PF04255">
    <property type="entry name" value="DUF433"/>
    <property type="match status" value="1"/>
</dbReference>
<proteinExistence type="predicted"/>
<dbReference type="Proteomes" id="UP000640531">
    <property type="component" value="Unassembled WGS sequence"/>
</dbReference>
<dbReference type="PANTHER" id="PTHR34849:SF3">
    <property type="entry name" value="SSR2962 PROTEIN"/>
    <property type="match status" value="1"/>
</dbReference>
<dbReference type="EMBL" id="JACJST010000009">
    <property type="protein sequence ID" value="MBD2568616.1"/>
    <property type="molecule type" value="Genomic_DNA"/>
</dbReference>
<reference evidence="1 2" key="1">
    <citation type="journal article" date="2020" name="ISME J.">
        <title>Comparative genomics reveals insights into cyanobacterial evolution and habitat adaptation.</title>
        <authorList>
            <person name="Chen M.Y."/>
            <person name="Teng W.K."/>
            <person name="Zhao L."/>
            <person name="Hu C.X."/>
            <person name="Zhou Y.K."/>
            <person name="Han B.P."/>
            <person name="Song L.R."/>
            <person name="Shu W.S."/>
        </authorList>
    </citation>
    <scope>NUCLEOTIDE SEQUENCE [LARGE SCALE GENOMIC DNA]</scope>
    <source>
        <strain evidence="1 2">FACHB-196</strain>
    </source>
</reference>